<proteinExistence type="predicted"/>
<evidence type="ECO:0000256" key="7">
    <source>
        <dbReference type="SAM" id="MobiDB-lite"/>
    </source>
</evidence>
<evidence type="ECO:0000256" key="4">
    <source>
        <dbReference type="ARBA" id="ARBA00022801"/>
    </source>
</evidence>
<keyword evidence="8" id="KW-1133">Transmembrane helix</keyword>
<dbReference type="RefSeq" id="XP_003572357.2">
    <property type="nucleotide sequence ID" value="XM_003572309.4"/>
</dbReference>
<dbReference type="PANTHER" id="PTHR43620">
    <property type="entry name" value="GLYCEROPHOSPHORYL DIESTER PHOSPHODIESTERASE"/>
    <property type="match status" value="1"/>
</dbReference>
<evidence type="ECO:0000259" key="9">
    <source>
        <dbReference type="PROSITE" id="PS51704"/>
    </source>
</evidence>
<dbReference type="EnsemblPlants" id="KQJ98891">
    <property type="protein sequence ID" value="KQJ98891"/>
    <property type="gene ID" value="BRADI_3g39790v3"/>
</dbReference>
<reference evidence="10" key="2">
    <citation type="submission" date="2017-06" db="EMBL/GenBank/DDBJ databases">
        <title>WGS assembly of Brachypodium distachyon.</title>
        <authorList>
            <consortium name="The International Brachypodium Initiative"/>
            <person name="Lucas S."/>
            <person name="Harmon-Smith M."/>
            <person name="Lail K."/>
            <person name="Tice H."/>
            <person name="Grimwood J."/>
            <person name="Bruce D."/>
            <person name="Barry K."/>
            <person name="Shu S."/>
            <person name="Lindquist E."/>
            <person name="Wang M."/>
            <person name="Pitluck S."/>
            <person name="Vogel J.P."/>
            <person name="Garvin D.F."/>
            <person name="Mockler T.C."/>
            <person name="Schmutz J."/>
            <person name="Rokhsar D."/>
            <person name="Bevan M.W."/>
        </authorList>
    </citation>
    <scope>NUCLEOTIDE SEQUENCE</scope>
    <source>
        <strain evidence="10">Bd21</strain>
    </source>
</reference>
<dbReference type="SUPFAM" id="SSF51695">
    <property type="entry name" value="PLC-like phosphodiesterases"/>
    <property type="match status" value="2"/>
</dbReference>
<feature type="region of interest" description="Disordered" evidence="7">
    <location>
        <begin position="774"/>
        <end position="801"/>
    </location>
</feature>
<dbReference type="Pfam" id="PF03009">
    <property type="entry name" value="GDPD"/>
    <property type="match status" value="1"/>
</dbReference>
<dbReference type="Gene3D" id="3.20.20.190">
    <property type="entry name" value="Phosphatidylinositol (PI) phosphodiesterase"/>
    <property type="match status" value="2"/>
</dbReference>
<name>A0A0Q3IE91_BRADI</name>
<dbReference type="PANTHER" id="PTHR43620:SF6">
    <property type="entry name" value="GLYCEROPHOSPHODIESTER PHOSPHODIESTERASE"/>
    <property type="match status" value="1"/>
</dbReference>
<evidence type="ECO:0000256" key="2">
    <source>
        <dbReference type="ARBA" id="ARBA00022729"/>
    </source>
</evidence>
<dbReference type="GO" id="GO:0008889">
    <property type="term" value="F:glycerophosphodiester phosphodiesterase activity"/>
    <property type="evidence" value="ECO:0000318"/>
    <property type="project" value="GO_Central"/>
</dbReference>
<dbReference type="KEGG" id="bdi:100832468"/>
<dbReference type="CDD" id="cd08604">
    <property type="entry name" value="GDPD_SHV3_repeat_2"/>
    <property type="match status" value="1"/>
</dbReference>
<reference evidence="10 11" key="1">
    <citation type="journal article" date="2010" name="Nature">
        <title>Genome sequencing and analysis of the model grass Brachypodium distachyon.</title>
        <authorList>
            <consortium name="International Brachypodium Initiative"/>
        </authorList>
    </citation>
    <scope>NUCLEOTIDE SEQUENCE [LARGE SCALE GENOMIC DNA]</scope>
    <source>
        <strain evidence="10 11">Bd21</strain>
    </source>
</reference>
<evidence type="ECO:0000256" key="6">
    <source>
        <dbReference type="ARBA" id="ARBA00047512"/>
    </source>
</evidence>
<gene>
    <name evidence="11" type="primary">LOC100832468</name>
    <name evidence="10" type="ORF">BRADI_3g39790v3</name>
</gene>
<dbReference type="OrthoDB" id="1058301at2759"/>
<comment type="catalytic activity">
    <reaction evidence="6">
        <text>a sn-glycero-3-phosphodiester + H2O = an alcohol + sn-glycerol 3-phosphate + H(+)</text>
        <dbReference type="Rhea" id="RHEA:12969"/>
        <dbReference type="ChEBI" id="CHEBI:15377"/>
        <dbReference type="ChEBI" id="CHEBI:15378"/>
        <dbReference type="ChEBI" id="CHEBI:30879"/>
        <dbReference type="ChEBI" id="CHEBI:57597"/>
        <dbReference type="ChEBI" id="CHEBI:83408"/>
        <dbReference type="EC" id="3.1.4.46"/>
    </reaction>
</comment>
<dbReference type="GO" id="GO:0006629">
    <property type="term" value="P:lipid metabolic process"/>
    <property type="evidence" value="ECO:0007669"/>
    <property type="project" value="InterPro"/>
</dbReference>
<keyword evidence="8" id="KW-0812">Transmembrane</keyword>
<keyword evidence="3" id="KW-0319">Glycerol metabolism</keyword>
<dbReference type="ExpressionAtlas" id="A0A0Q3IE91">
    <property type="expression patterns" value="baseline and differential"/>
</dbReference>
<keyword evidence="8" id="KW-0472">Membrane</keyword>
<dbReference type="InterPro" id="IPR017946">
    <property type="entry name" value="PLC-like_Pdiesterase_TIM-brl"/>
</dbReference>
<organism evidence="10">
    <name type="scientific">Brachypodium distachyon</name>
    <name type="common">Purple false brome</name>
    <name type="synonym">Trachynia distachya</name>
    <dbReference type="NCBI Taxonomy" id="15368"/>
    <lineage>
        <taxon>Eukaryota</taxon>
        <taxon>Viridiplantae</taxon>
        <taxon>Streptophyta</taxon>
        <taxon>Embryophyta</taxon>
        <taxon>Tracheophyta</taxon>
        <taxon>Spermatophyta</taxon>
        <taxon>Magnoliopsida</taxon>
        <taxon>Liliopsida</taxon>
        <taxon>Poales</taxon>
        <taxon>Poaceae</taxon>
        <taxon>BOP clade</taxon>
        <taxon>Pooideae</taxon>
        <taxon>Stipodae</taxon>
        <taxon>Brachypodieae</taxon>
        <taxon>Brachypodium</taxon>
    </lineage>
</organism>
<keyword evidence="2" id="KW-0732">Signal</keyword>
<evidence type="ECO:0000256" key="5">
    <source>
        <dbReference type="ARBA" id="ARBA00023180"/>
    </source>
</evidence>
<dbReference type="STRING" id="15368.A0A0Q3IE91"/>
<evidence type="ECO:0000313" key="11">
    <source>
        <dbReference type="EnsemblPlants" id="KQJ98891"/>
    </source>
</evidence>
<reference evidence="11" key="3">
    <citation type="submission" date="2018-08" db="UniProtKB">
        <authorList>
            <consortium name="EnsemblPlants"/>
        </authorList>
    </citation>
    <scope>IDENTIFICATION</scope>
    <source>
        <strain evidence="11">cv. Bd21</strain>
    </source>
</reference>
<dbReference type="FunFam" id="3.20.20.190:FF:000011">
    <property type="entry name" value="Glycerophosphodiester phosphodiesterase GDPDL3"/>
    <property type="match status" value="1"/>
</dbReference>
<keyword evidence="12" id="KW-1185">Reference proteome</keyword>
<evidence type="ECO:0000256" key="3">
    <source>
        <dbReference type="ARBA" id="ARBA00022798"/>
    </source>
</evidence>
<dbReference type="PROSITE" id="PS51704">
    <property type="entry name" value="GP_PDE"/>
    <property type="match status" value="2"/>
</dbReference>
<keyword evidence="5" id="KW-0325">Glycoprotein</keyword>
<dbReference type="GO" id="GO:0006071">
    <property type="term" value="P:glycerol metabolic process"/>
    <property type="evidence" value="ECO:0007669"/>
    <property type="project" value="UniProtKB-KW"/>
</dbReference>
<dbReference type="Proteomes" id="UP000008810">
    <property type="component" value="Chromosome 3"/>
</dbReference>
<feature type="compositionally biased region" description="Pro residues" evidence="7">
    <location>
        <begin position="778"/>
        <end position="787"/>
    </location>
</feature>
<dbReference type="CDD" id="cd08603">
    <property type="entry name" value="GDPD_SHV3_repeat_1"/>
    <property type="match status" value="1"/>
</dbReference>
<dbReference type="GeneID" id="100832468"/>
<feature type="domain" description="GP-PDE" evidence="9">
    <location>
        <begin position="420"/>
        <end position="723"/>
    </location>
</feature>
<evidence type="ECO:0000313" key="12">
    <source>
        <dbReference type="Proteomes" id="UP000008810"/>
    </source>
</evidence>
<keyword evidence="4" id="KW-0378">Hydrolase</keyword>
<dbReference type="Gramene" id="KQJ98891">
    <property type="protein sequence ID" value="KQJ98891"/>
    <property type="gene ID" value="BRADI_3g39790v3"/>
</dbReference>
<evidence type="ECO:0000256" key="1">
    <source>
        <dbReference type="ARBA" id="ARBA00012247"/>
    </source>
</evidence>
<feature type="transmembrane region" description="Helical" evidence="8">
    <location>
        <begin position="63"/>
        <end position="82"/>
    </location>
</feature>
<dbReference type="EMBL" id="CM000882">
    <property type="protein sequence ID" value="KQJ98891.1"/>
    <property type="molecule type" value="Genomic_DNA"/>
</dbReference>
<sequence length="822" mass="88540">MRSACQSTRAFAGSLLCSSPSALSLSPNGIFSSLPLRGGSRSFGEMRGSRVCVGGGGGGGQTAAFLAVVLCWCGGLLLLLAGGGADAQGIRRPSSYKTLTGDVPLVIAKGGFSGVFPDSSQDAFAFALLASAPDTSLWCDVQLTKDGVGICLPDINMQNCTDIAQVYSARKSKYVVHGAPKTGWFPVDFNFSEFQGVILTQRIWSRTDKFDYVQYGILAVTDLQSIATPAPSVWLNVQHDIFYREHGLNMRSYILSILKRMSVKYISSPELGFLQSISGRVGGKTKLVFRFPETPLTDPSTNKTYRSMLSNLALIKATASGIMVPKSYIWPVTNDNYLLPPTSIVRNAHNAGLEIYASDFANDRIIPYNYSYDPLQEYLSFISDGDFSVDGVLTEYPITASEAIGCFTTLNASTADHGKPLIISHNGASGDYPDCTDLAYQYAIKDGADMIDCTLQVTSDGVLICMSSINLLDTTNVQMTPFGSALSVVPEIQSTPGIFTFNLTWNNISNSDLKPKISSPLSGYYLARNPKNINQGKFVRLSDFLAYGKDKDLSGIMLIIENAAFMAKSLGFDVIGSLTTALNDAGYHNQTTKEVMLQSKDSAVLVKLKQQGTKYKLVYTLPSNIGDASASSLADVKKFAHAVVIDKNSVFTLSAHFIIRQTSLVKDLQSAGLAVYVQVFRNEFVSQPWDFFSDETVEISNYVQSVKVDGLITDFPKTVRRYKRNSCTGLGNDIPSYMKPVSVGDLAQLIKKYAGTNAQPPALAPMPELNSSSVVQAPFPPVTPKNAPPVASTPPGSSPSDAHANAVSTYILLVTACAALLV</sequence>
<protein>
    <recommendedName>
        <fullName evidence="1">glycerophosphodiester phosphodiesterase</fullName>
        <ecNumber evidence="1">3.1.4.46</ecNumber>
    </recommendedName>
</protein>
<accession>A0A0Q3IE91</accession>
<dbReference type="FunCoup" id="A0A0Q3IE91">
    <property type="interactions" value="466"/>
</dbReference>
<evidence type="ECO:0000256" key="8">
    <source>
        <dbReference type="SAM" id="Phobius"/>
    </source>
</evidence>
<feature type="domain" description="GP-PDE" evidence="9">
    <location>
        <begin position="104"/>
        <end position="404"/>
    </location>
</feature>
<dbReference type="AlphaFoldDB" id="A0A0Q3IE91"/>
<dbReference type="FunFam" id="3.20.20.190:FF:000013">
    <property type="entry name" value="Glycerophosphodiester phosphodiesterase GDPDL3"/>
    <property type="match status" value="1"/>
</dbReference>
<dbReference type="InterPro" id="IPR030395">
    <property type="entry name" value="GP_PDE_dom"/>
</dbReference>
<dbReference type="EC" id="3.1.4.46" evidence="1"/>
<evidence type="ECO:0000313" key="10">
    <source>
        <dbReference type="EMBL" id="KQJ98891.1"/>
    </source>
</evidence>